<dbReference type="Proteomes" id="UP000198393">
    <property type="component" value="Unassembled WGS sequence"/>
</dbReference>
<protein>
    <submittedName>
        <fullName evidence="1">2-polyprenyl-3-methyl-5-hydroxy-6-metoxy-1,4-benzoquinol methylase</fullName>
    </submittedName>
</protein>
<evidence type="ECO:0000313" key="2">
    <source>
        <dbReference type="Proteomes" id="UP000198393"/>
    </source>
</evidence>
<organism evidence="1 2">
    <name type="scientific">Ekhidna lutea</name>
    <dbReference type="NCBI Taxonomy" id="447679"/>
    <lineage>
        <taxon>Bacteria</taxon>
        <taxon>Pseudomonadati</taxon>
        <taxon>Bacteroidota</taxon>
        <taxon>Cytophagia</taxon>
        <taxon>Cytophagales</taxon>
        <taxon>Reichenbachiellaceae</taxon>
        <taxon>Ekhidna</taxon>
    </lineage>
</organism>
<gene>
    <name evidence="1" type="ORF">SAMN05421640_0252</name>
</gene>
<dbReference type="CDD" id="cd02440">
    <property type="entry name" value="AdoMet_MTases"/>
    <property type="match status" value="1"/>
</dbReference>
<keyword evidence="1" id="KW-0808">Transferase</keyword>
<dbReference type="PANTHER" id="PTHR43861:SF6">
    <property type="entry name" value="METHYLTRANSFERASE TYPE 11"/>
    <property type="match status" value="1"/>
</dbReference>
<name>A0A239EQX2_EKHLU</name>
<dbReference type="SUPFAM" id="SSF53335">
    <property type="entry name" value="S-adenosyl-L-methionine-dependent methyltransferases"/>
    <property type="match status" value="1"/>
</dbReference>
<dbReference type="InterPro" id="IPR029063">
    <property type="entry name" value="SAM-dependent_MTases_sf"/>
</dbReference>
<dbReference type="PANTHER" id="PTHR43861">
    <property type="entry name" value="TRANS-ACONITATE 2-METHYLTRANSFERASE-RELATED"/>
    <property type="match status" value="1"/>
</dbReference>
<dbReference type="GO" id="GO:0008168">
    <property type="term" value="F:methyltransferase activity"/>
    <property type="evidence" value="ECO:0007669"/>
    <property type="project" value="UniProtKB-KW"/>
</dbReference>
<keyword evidence="1" id="KW-0489">Methyltransferase</keyword>
<dbReference type="RefSeq" id="WP_089355031.1">
    <property type="nucleotide sequence ID" value="NZ_FZPD01000001.1"/>
</dbReference>
<dbReference type="GO" id="GO:0032259">
    <property type="term" value="P:methylation"/>
    <property type="evidence" value="ECO:0007669"/>
    <property type="project" value="UniProtKB-KW"/>
</dbReference>
<dbReference type="Gene3D" id="3.40.50.150">
    <property type="entry name" value="Vaccinia Virus protein VP39"/>
    <property type="match status" value="1"/>
</dbReference>
<dbReference type="AlphaFoldDB" id="A0A239EQX2"/>
<evidence type="ECO:0000313" key="1">
    <source>
        <dbReference type="EMBL" id="SNS46322.1"/>
    </source>
</evidence>
<reference evidence="1 2" key="1">
    <citation type="submission" date="2017-06" db="EMBL/GenBank/DDBJ databases">
        <authorList>
            <person name="Kim H.J."/>
            <person name="Triplett B.A."/>
        </authorList>
    </citation>
    <scope>NUCLEOTIDE SEQUENCE [LARGE SCALE GENOMIC DNA]</scope>
    <source>
        <strain evidence="1 2">DSM 19307</strain>
    </source>
</reference>
<keyword evidence="2" id="KW-1185">Reference proteome</keyword>
<sequence length="290" mass="33180">MYEKLDNCPICNHTQFQNQIICDDHSVSGESFALVKCSNCSLVFTNPRPDEESLPKYYQSDAYISHTDRANSLINIIYKVVRKITLRKKVHLINKINTQSGQLLDYGCGTGDFIQTATENNWQAFGYEPDEKARVIAKSKNGTSVIEKLSEVNDQVDIITAWHVIEHVSDLKETIKSLKKKLKEGGHMILAVPNYQSFDAQHYQEFWAAYDVPRHLYHFDQVSMKALATQTKLKLVETIPMLFDSYYVSLLSEKYKPKGSLLNALRIGQLSNKKAAKTNQYSSLIYILRK</sequence>
<accession>A0A239EQX2</accession>
<proteinExistence type="predicted"/>
<dbReference type="EMBL" id="FZPD01000001">
    <property type="protein sequence ID" value="SNS46322.1"/>
    <property type="molecule type" value="Genomic_DNA"/>
</dbReference>
<dbReference type="Pfam" id="PF13489">
    <property type="entry name" value="Methyltransf_23"/>
    <property type="match status" value="1"/>
</dbReference>
<dbReference type="OrthoDB" id="2370471at2"/>